<reference evidence="6 7" key="1">
    <citation type="submission" date="2020-10" db="EMBL/GenBank/DDBJ databases">
        <title>The Coptis chinensis genome and diversification of protoberbering-type alkaloids.</title>
        <authorList>
            <person name="Wang B."/>
            <person name="Shu S."/>
            <person name="Song C."/>
            <person name="Liu Y."/>
        </authorList>
    </citation>
    <scope>NUCLEOTIDE SEQUENCE [LARGE SCALE GENOMIC DNA]</scope>
    <source>
        <strain evidence="6">HL-2020</strain>
        <tissue evidence="6">Leaf</tissue>
    </source>
</reference>
<dbReference type="Gene3D" id="1.10.1410.10">
    <property type="match status" value="1"/>
</dbReference>
<proteinExistence type="inferred from homology"/>
<evidence type="ECO:0000259" key="3">
    <source>
        <dbReference type="Pfam" id="PF17404"/>
    </source>
</evidence>
<organism evidence="6 7">
    <name type="scientific">Coptis chinensis</name>
    <dbReference type="NCBI Taxonomy" id="261450"/>
    <lineage>
        <taxon>Eukaryota</taxon>
        <taxon>Viridiplantae</taxon>
        <taxon>Streptophyta</taxon>
        <taxon>Embryophyta</taxon>
        <taxon>Tracheophyta</taxon>
        <taxon>Spermatophyta</taxon>
        <taxon>Magnoliopsida</taxon>
        <taxon>Ranunculales</taxon>
        <taxon>Ranunculaceae</taxon>
        <taxon>Coptidoideae</taxon>
        <taxon>Coptis</taxon>
    </lineage>
</organism>
<evidence type="ECO:0000259" key="4">
    <source>
        <dbReference type="Pfam" id="PF17405"/>
    </source>
</evidence>
<dbReference type="Pfam" id="PF17404">
    <property type="entry name" value="Nrap_D3"/>
    <property type="match status" value="1"/>
</dbReference>
<keyword evidence="7" id="KW-1185">Reference proteome</keyword>
<dbReference type="GO" id="GO:0003723">
    <property type="term" value="F:RNA binding"/>
    <property type="evidence" value="ECO:0007669"/>
    <property type="project" value="UniProtKB-KW"/>
</dbReference>
<dbReference type="InterPro" id="IPR005554">
    <property type="entry name" value="NOL6/Upt22"/>
</dbReference>
<dbReference type="PANTHER" id="PTHR17972">
    <property type="entry name" value="NUCLEOLAR RNA-ASSOCIATED PROTEIN"/>
    <property type="match status" value="1"/>
</dbReference>
<dbReference type="InterPro" id="IPR035370">
    <property type="entry name" value="Nrap_D5"/>
</dbReference>
<dbReference type="Pfam" id="PF17403">
    <property type="entry name" value="Nrap_D2"/>
    <property type="match status" value="1"/>
</dbReference>
<dbReference type="GO" id="GO:0006364">
    <property type="term" value="P:rRNA processing"/>
    <property type="evidence" value="ECO:0007669"/>
    <property type="project" value="TreeGrafter"/>
</dbReference>
<dbReference type="OrthoDB" id="10251401at2759"/>
<evidence type="ECO:0008006" key="8">
    <source>
        <dbReference type="Google" id="ProtNLM"/>
    </source>
</evidence>
<dbReference type="Pfam" id="PF17406">
    <property type="entry name" value="Nrap_D5"/>
    <property type="match status" value="1"/>
</dbReference>
<dbReference type="Pfam" id="PF17405">
    <property type="entry name" value="Nrap_D4"/>
    <property type="match status" value="1"/>
</dbReference>
<comment type="caution">
    <text evidence="6">The sequence shown here is derived from an EMBL/GenBank/DDBJ whole genome shotgun (WGS) entry which is preliminary data.</text>
</comment>
<feature type="domain" description="Nrap protein" evidence="4">
    <location>
        <begin position="520"/>
        <end position="691"/>
    </location>
</feature>
<gene>
    <name evidence="6" type="ORF">IFM89_018157</name>
</gene>
<feature type="domain" description="Nrap protein" evidence="2">
    <location>
        <begin position="176"/>
        <end position="332"/>
    </location>
</feature>
<dbReference type="GO" id="GO:0006409">
    <property type="term" value="P:tRNA export from nucleus"/>
    <property type="evidence" value="ECO:0007669"/>
    <property type="project" value="TreeGrafter"/>
</dbReference>
<dbReference type="GO" id="GO:0032545">
    <property type="term" value="C:CURI complex"/>
    <property type="evidence" value="ECO:0007669"/>
    <property type="project" value="TreeGrafter"/>
</dbReference>
<dbReference type="InterPro" id="IPR035367">
    <property type="entry name" value="Nrap_D2"/>
</dbReference>
<comment type="subcellular location">
    <subcellularLocation>
        <location evidence="1">Nucleus</location>
        <location evidence="1">Nucleolus</location>
    </subcellularLocation>
</comment>
<evidence type="ECO:0000259" key="2">
    <source>
        <dbReference type="Pfam" id="PF17403"/>
    </source>
</evidence>
<keyword evidence="1" id="KW-0694">RNA-binding</keyword>
<evidence type="ECO:0000313" key="6">
    <source>
        <dbReference type="EMBL" id="KAF9609709.1"/>
    </source>
</evidence>
<dbReference type="GO" id="GO:0034456">
    <property type="term" value="C:UTP-C complex"/>
    <property type="evidence" value="ECO:0007669"/>
    <property type="project" value="TreeGrafter"/>
</dbReference>
<keyword evidence="1" id="KW-0539">Nucleus</keyword>
<accession>A0A835I372</accession>
<name>A0A835I372_9MAGN</name>
<evidence type="ECO:0000259" key="5">
    <source>
        <dbReference type="Pfam" id="PF17406"/>
    </source>
</evidence>
<evidence type="ECO:0000313" key="7">
    <source>
        <dbReference type="Proteomes" id="UP000631114"/>
    </source>
</evidence>
<dbReference type="PANTHER" id="PTHR17972:SF0">
    <property type="entry name" value="NUCLEOLAR PROTEIN 6"/>
    <property type="match status" value="1"/>
</dbReference>
<comment type="similarity">
    <text evidence="1">Belongs to the NRAP family.</text>
</comment>
<protein>
    <recommendedName>
        <fullName evidence="8">Nucleolar protein 6</fullName>
    </recommendedName>
</protein>
<sequence>MENGDVIIPTALELKLIELLKEVQLDYNSPSITTFIENTVSTIKNSIQNIPQNLKVDASLAPGFIRDIGADKVEFTFKKPKFIEIGGSYLTQTIAKPCTSIDVFICLPKIEWETFQNEGRKPILVVYPVKELVELPGFSIRLIPVATSLFDIGKLKLTRNNLHTLKQGDTCPPTPKVWARQRSSIYAYDCINGFLLSVIMSFLETKLEGKHIINRSMNTLQIFRAILDFIASSKLWVRGLLLQPEGAFHEKEVILSKTVADKKRILSQKGRYPAALVLTLFPVVIVDSSSHFNLTFRLTRSGYLELQDEASLTLKCLDKCRDGGFEEVFMTKVEFPAKYDNIISLNMRGGNMVYASGYCLDNECWRTYEEKVHSLLEQGLTDRAKFIRDTWRNSSSEWKIEEGFSKFGNDPLLAGILVSSSENSFRVVDIGPDADNKVETAKFRRFWGEKAELRRFKDGRIAESTVWECGQWERHLIIKRITEYVLIRHLSISKDNMVHVADQLDFSLLHGVGDPISFCANLLGAFKVLSKRLRNLEDIPLRVSSVQPLDSAFRFTSVFPPEPHPMAYEKDVSRKSPKFSPTCVQPLKVMIQLEGSGNWPMDDVAIQKTKSAFLLQIGESLQKTWGMTCIASEDDVDVLMSGYAFRLEILHERGLNMVKKQFDNVQMKRISCVDKELFIRGQHSSMINGLQGCYPIYAPVVRFLRFLSNYDWMFTPLIIDINNDLTSKDEKEINENFMLSRKNYDEIVQNMEPAMFLATTYDNASEAWTRSSPTSYELKRLVAYARSSADFLTNLILQIQSDSRKWECLFRTPLNNYDAVILIHRDKLPFPQRLLFPSDMNQGRHVAQGDPSSEFHPFMLHGNMKESLEEMKKTLMVNFDPVRCFMEDLKVSCVFTCFHIWAWENFRTHLSCGMIKLGGDAIGLTWEKPDSNKRVREETDENRDPIDILRDVGEVGKGFVRSVHLLKAPKLRN</sequence>
<dbReference type="GO" id="GO:0032040">
    <property type="term" value="C:small-subunit processome"/>
    <property type="evidence" value="ECO:0007669"/>
    <property type="project" value="TreeGrafter"/>
</dbReference>
<dbReference type="InterPro" id="IPR035368">
    <property type="entry name" value="Nrap_D3"/>
</dbReference>
<dbReference type="InterPro" id="IPR035369">
    <property type="entry name" value="Nrap_D4"/>
</dbReference>
<dbReference type="Proteomes" id="UP000631114">
    <property type="component" value="Unassembled WGS sequence"/>
</dbReference>
<dbReference type="AlphaFoldDB" id="A0A835I372"/>
<dbReference type="EMBL" id="JADFTS010000004">
    <property type="protein sequence ID" value="KAF9609709.1"/>
    <property type="molecule type" value="Genomic_DNA"/>
</dbReference>
<feature type="domain" description="Nrap protein" evidence="3">
    <location>
        <begin position="337"/>
        <end position="491"/>
    </location>
</feature>
<evidence type="ECO:0000256" key="1">
    <source>
        <dbReference type="RuleBase" id="RU364032"/>
    </source>
</evidence>
<feature type="domain" description="Nrap protein" evidence="5">
    <location>
        <begin position="701"/>
        <end position="801"/>
    </location>
</feature>